<comment type="caution">
    <text evidence="1">The sequence shown here is derived from an EMBL/GenBank/DDBJ whole genome shotgun (WGS) entry which is preliminary data.</text>
</comment>
<evidence type="ECO:0000313" key="2">
    <source>
        <dbReference type="Proteomes" id="UP000821865"/>
    </source>
</evidence>
<proteinExistence type="predicted"/>
<evidence type="ECO:0000313" key="1">
    <source>
        <dbReference type="EMBL" id="KAH7960636.1"/>
    </source>
</evidence>
<dbReference type="EMBL" id="CM023472">
    <property type="protein sequence ID" value="KAH7960636.1"/>
    <property type="molecule type" value="Genomic_DNA"/>
</dbReference>
<reference evidence="1" key="1">
    <citation type="submission" date="2020-05" db="EMBL/GenBank/DDBJ databases">
        <title>Large-scale comparative analyses of tick genomes elucidate their genetic diversity and vector capacities.</title>
        <authorList>
            <person name="Jia N."/>
            <person name="Wang J."/>
            <person name="Shi W."/>
            <person name="Du L."/>
            <person name="Sun Y."/>
            <person name="Zhan W."/>
            <person name="Jiang J."/>
            <person name="Wang Q."/>
            <person name="Zhang B."/>
            <person name="Ji P."/>
            <person name="Sakyi L.B."/>
            <person name="Cui X."/>
            <person name="Yuan T."/>
            <person name="Jiang B."/>
            <person name="Yang W."/>
            <person name="Lam T.T.-Y."/>
            <person name="Chang Q."/>
            <person name="Ding S."/>
            <person name="Wang X."/>
            <person name="Zhu J."/>
            <person name="Ruan X."/>
            <person name="Zhao L."/>
            <person name="Wei J."/>
            <person name="Que T."/>
            <person name="Du C."/>
            <person name="Cheng J."/>
            <person name="Dai P."/>
            <person name="Han X."/>
            <person name="Huang E."/>
            <person name="Gao Y."/>
            <person name="Liu J."/>
            <person name="Shao H."/>
            <person name="Ye R."/>
            <person name="Li L."/>
            <person name="Wei W."/>
            <person name="Wang X."/>
            <person name="Wang C."/>
            <person name="Yang T."/>
            <person name="Huo Q."/>
            <person name="Li W."/>
            <person name="Guo W."/>
            <person name="Chen H."/>
            <person name="Zhou L."/>
            <person name="Ni X."/>
            <person name="Tian J."/>
            <person name="Zhou Y."/>
            <person name="Sheng Y."/>
            <person name="Liu T."/>
            <person name="Pan Y."/>
            <person name="Xia L."/>
            <person name="Li J."/>
            <person name="Zhao F."/>
            <person name="Cao W."/>
        </authorList>
    </citation>
    <scope>NUCLEOTIDE SEQUENCE</scope>
    <source>
        <strain evidence="1">Dsil-2018</strain>
    </source>
</reference>
<organism evidence="1 2">
    <name type="scientific">Dermacentor silvarum</name>
    <name type="common">Tick</name>
    <dbReference type="NCBI Taxonomy" id="543639"/>
    <lineage>
        <taxon>Eukaryota</taxon>
        <taxon>Metazoa</taxon>
        <taxon>Ecdysozoa</taxon>
        <taxon>Arthropoda</taxon>
        <taxon>Chelicerata</taxon>
        <taxon>Arachnida</taxon>
        <taxon>Acari</taxon>
        <taxon>Parasitiformes</taxon>
        <taxon>Ixodida</taxon>
        <taxon>Ixodoidea</taxon>
        <taxon>Ixodidae</taxon>
        <taxon>Rhipicephalinae</taxon>
        <taxon>Dermacentor</taxon>
    </lineage>
</organism>
<sequence length="315" mass="36452">MPGRRPYRQFIDGVPRCPVVVPAVFRKSLSFRASKGDVVQSTYPKSGSHWIQYITQLILNGGKPINSFDEFTRNRQSLGYVETDGWESPLPMRLFMTHQPHSRETMNKEAKYIYLARNPWDVCVSQFRMTTDLSCFQFEDGTFEEFFEPFIEGDLGYGSYFDHVASAYAIKEEPNFFFVTYEELKKDIKGTVLRLASFLGETYERALLQNSQMLQNILELSEPEHMRKVILINFSGNTVTSKEGYGGDRAKYALVKKAKVGGWKEYFTPDLLARFEKKIQEEGDKASFVEVWADIRNEAFTLSRRPSEYQKFSVP</sequence>
<accession>A0ACB8D8F2</accession>
<gene>
    <name evidence="1" type="ORF">HPB49_021920</name>
</gene>
<dbReference type="Proteomes" id="UP000821865">
    <property type="component" value="Chromosome 3"/>
</dbReference>
<protein>
    <submittedName>
        <fullName evidence="1">Uncharacterized protein</fullName>
    </submittedName>
</protein>
<name>A0ACB8D8F2_DERSI</name>
<keyword evidence="2" id="KW-1185">Reference proteome</keyword>